<dbReference type="EMBL" id="JH159151">
    <property type="protein sequence ID" value="EGZ27108.1"/>
    <property type="molecule type" value="Genomic_DNA"/>
</dbReference>
<feature type="region of interest" description="Disordered" evidence="2">
    <location>
        <begin position="462"/>
        <end position="491"/>
    </location>
</feature>
<keyword evidence="4" id="KW-1185">Reference proteome</keyword>
<organism evidence="3 4">
    <name type="scientific">Phytophthora sojae (strain P6497)</name>
    <name type="common">Soybean stem and root rot agent</name>
    <name type="synonym">Phytophthora megasperma f. sp. glycines</name>
    <dbReference type="NCBI Taxonomy" id="1094619"/>
    <lineage>
        <taxon>Eukaryota</taxon>
        <taxon>Sar</taxon>
        <taxon>Stramenopiles</taxon>
        <taxon>Oomycota</taxon>
        <taxon>Peronosporomycetes</taxon>
        <taxon>Peronosporales</taxon>
        <taxon>Peronosporaceae</taxon>
        <taxon>Phytophthora</taxon>
    </lineage>
</organism>
<feature type="compositionally biased region" description="Low complexity" evidence="2">
    <location>
        <begin position="429"/>
        <end position="440"/>
    </location>
</feature>
<evidence type="ECO:0000313" key="3">
    <source>
        <dbReference type="EMBL" id="EGZ27108.1"/>
    </source>
</evidence>
<feature type="region of interest" description="Disordered" evidence="2">
    <location>
        <begin position="416"/>
        <end position="441"/>
    </location>
</feature>
<proteinExistence type="predicted"/>
<dbReference type="KEGG" id="psoj:PHYSODRAFT_320950"/>
<feature type="coiled-coil region" evidence="1">
    <location>
        <begin position="303"/>
        <end position="330"/>
    </location>
</feature>
<gene>
    <name evidence="3" type="ORF">PHYSODRAFT_320950</name>
</gene>
<accession>G4YJX6</accession>
<feature type="region of interest" description="Disordered" evidence="2">
    <location>
        <begin position="1"/>
        <end position="94"/>
    </location>
</feature>
<dbReference type="Proteomes" id="UP000002640">
    <property type="component" value="Unassembled WGS sequence"/>
</dbReference>
<feature type="compositionally biased region" description="Acidic residues" evidence="2">
    <location>
        <begin position="893"/>
        <end position="927"/>
    </location>
</feature>
<reference evidence="3 4" key="1">
    <citation type="journal article" date="2006" name="Science">
        <title>Phytophthora genome sequences uncover evolutionary origins and mechanisms of pathogenesis.</title>
        <authorList>
            <person name="Tyler B.M."/>
            <person name="Tripathy S."/>
            <person name="Zhang X."/>
            <person name="Dehal P."/>
            <person name="Jiang R.H."/>
            <person name="Aerts A."/>
            <person name="Arredondo F.D."/>
            <person name="Baxter L."/>
            <person name="Bensasson D."/>
            <person name="Beynon J.L."/>
            <person name="Chapman J."/>
            <person name="Damasceno C.M."/>
            <person name="Dorrance A.E."/>
            <person name="Dou D."/>
            <person name="Dickerman A.W."/>
            <person name="Dubchak I.L."/>
            <person name="Garbelotto M."/>
            <person name="Gijzen M."/>
            <person name="Gordon S.G."/>
            <person name="Govers F."/>
            <person name="Grunwald N.J."/>
            <person name="Huang W."/>
            <person name="Ivors K.L."/>
            <person name="Jones R.W."/>
            <person name="Kamoun S."/>
            <person name="Krampis K."/>
            <person name="Lamour K.H."/>
            <person name="Lee M.K."/>
            <person name="McDonald W.H."/>
            <person name="Medina M."/>
            <person name="Meijer H.J."/>
            <person name="Nordberg E.K."/>
            <person name="Maclean D.J."/>
            <person name="Ospina-Giraldo M.D."/>
            <person name="Morris P.F."/>
            <person name="Phuntumart V."/>
            <person name="Putnam N.H."/>
            <person name="Rash S."/>
            <person name="Rose J.K."/>
            <person name="Sakihama Y."/>
            <person name="Salamov A.A."/>
            <person name="Savidor A."/>
            <person name="Scheuring C.F."/>
            <person name="Smith B.M."/>
            <person name="Sobral B.W."/>
            <person name="Terry A."/>
            <person name="Torto-Alalibo T.A."/>
            <person name="Win J."/>
            <person name="Xu Z."/>
            <person name="Zhang H."/>
            <person name="Grigoriev I.V."/>
            <person name="Rokhsar D.S."/>
            <person name="Boore J.L."/>
        </authorList>
    </citation>
    <scope>NUCLEOTIDE SEQUENCE [LARGE SCALE GENOMIC DNA]</scope>
    <source>
        <strain evidence="3 4">P6497</strain>
    </source>
</reference>
<feature type="compositionally biased region" description="Basic and acidic residues" evidence="2">
    <location>
        <begin position="9"/>
        <end position="20"/>
    </location>
</feature>
<dbReference type="SMR" id="G4YJX6"/>
<feature type="region of interest" description="Disordered" evidence="2">
    <location>
        <begin position="888"/>
        <end position="931"/>
    </location>
</feature>
<dbReference type="GeneID" id="20644564"/>
<feature type="compositionally biased region" description="Basic and acidic residues" evidence="2">
    <location>
        <begin position="61"/>
        <end position="70"/>
    </location>
</feature>
<sequence length="971" mass="110175">MAPAGGDAPEARTQADDAQERASQSGDAGKASKPQATPAEASPSGNERRVHFADNDDDKEGDNGEGHVDADGDEVTEGSTADTEAKESDDRLKAGDKALGERSFLAPGWRERRLVSNAEYAGLSASKLVPASSFHFVDESAQRPDAVHNGARFHDGYDGLEVLQTLETLTDEDYKDHVRQGLPSGISLASMLKSLVLQREFASVLSVFRAERLAERTFNTIWFLKRLLNKFRQLKVAIESNGQTSAQHTLDLLDVNEGLRREWAVMEVYWKEEVERIIASKRDGESAFKQNFIRQQEDHRHTLNARADKIAELKNQLQTSEALCEVLRREIREKTLGAWAFSDFLGREPQITVAGNWKRLQELFGHISDGTTPPSGWITKIHVVAIDQPQCVCGDYAAERRKANCGGSASKLVPPLKKTVDVTGGNAGSSKSKSKQSASKGSRKKLWDEFLKKLQLRRSNYRPSSQLALPASSKLARSEDEAREALPGPQDAKELVRRERVVHPFIHHEPLVEMLVSIIRNDGLDAVPWTIFVPEMYYLSAEVRLESMCDRGEKPDRSFRWTKTSKVPETVVPVKQSSPSAKRKLDMLESGAANQKEGSRLRRSPRNQSKAKLTQSGSAVKKARLAAKVIEQLTESPRKATALARIPFKRLTLEQLSVIETPDPATTTSYRCSGIKMCFYQKKSKPQTIGFPNYSPQKCDRKFLEERWSMELYVTLFPVNSRGKMIKKKPPWNVMFAERTKMLYYHDASKLSADSMRGLKNHVGFMEKFCQAWWDLLHWITINLERDAASQRLYKLRRRRTYSLIRRYKTHLKKLRKIKDFPETLFQEHGEPKPLRQQLVELDEREPALTLWATAADEVERTKYVSAALRANRSIPLLQRARNWIVPDRSDIEPEEEDDEDDDEMSEVGDENEEYDEEVEEEEVEEGDTARERFVNRWPHFLNPDPGRGFSITPFACLLIPALLHRSHINA</sequence>
<evidence type="ECO:0000313" key="4">
    <source>
        <dbReference type="Proteomes" id="UP000002640"/>
    </source>
</evidence>
<dbReference type="InParanoid" id="G4YJX6"/>
<dbReference type="AlphaFoldDB" id="G4YJX6"/>
<feature type="region of interest" description="Disordered" evidence="2">
    <location>
        <begin position="569"/>
        <end position="619"/>
    </location>
</feature>
<name>G4YJX6_PHYSP</name>
<evidence type="ECO:0000256" key="1">
    <source>
        <dbReference type="SAM" id="Coils"/>
    </source>
</evidence>
<protein>
    <submittedName>
        <fullName evidence="3">Uncharacterized protein</fullName>
    </submittedName>
</protein>
<feature type="compositionally biased region" description="Polar residues" evidence="2">
    <location>
        <begin position="606"/>
        <end position="618"/>
    </location>
</feature>
<feature type="compositionally biased region" description="Basic and acidic residues" evidence="2">
    <location>
        <begin position="83"/>
        <end position="94"/>
    </location>
</feature>
<keyword evidence="1" id="KW-0175">Coiled coil</keyword>
<evidence type="ECO:0000256" key="2">
    <source>
        <dbReference type="SAM" id="MobiDB-lite"/>
    </source>
</evidence>
<dbReference type="RefSeq" id="XP_009514383.1">
    <property type="nucleotide sequence ID" value="XM_009516088.1"/>
</dbReference>